<gene>
    <name evidence="3" type="ORF">A1O5_00829</name>
</gene>
<dbReference type="EMBL" id="AMGX01000001">
    <property type="protein sequence ID" value="EXJ76321.1"/>
    <property type="molecule type" value="Genomic_DNA"/>
</dbReference>
<dbReference type="STRING" id="1182543.W9XH95"/>
<organism evidence="3 4">
    <name type="scientific">Cladophialophora psammophila CBS 110553</name>
    <dbReference type="NCBI Taxonomy" id="1182543"/>
    <lineage>
        <taxon>Eukaryota</taxon>
        <taxon>Fungi</taxon>
        <taxon>Dikarya</taxon>
        <taxon>Ascomycota</taxon>
        <taxon>Pezizomycotina</taxon>
        <taxon>Eurotiomycetes</taxon>
        <taxon>Chaetothyriomycetidae</taxon>
        <taxon>Chaetothyriales</taxon>
        <taxon>Herpotrichiellaceae</taxon>
        <taxon>Cladophialophora</taxon>
    </lineage>
</organism>
<protein>
    <recommendedName>
        <fullName evidence="2">Myb-like DNA-binding domain-containing protein</fullName>
    </recommendedName>
</protein>
<evidence type="ECO:0000259" key="2">
    <source>
        <dbReference type="Pfam" id="PF22980"/>
    </source>
</evidence>
<proteinExistence type="predicted"/>
<dbReference type="HOGENOM" id="CLU_044737_0_0_1"/>
<feature type="domain" description="Myb-like DNA-binding" evidence="2">
    <location>
        <begin position="16"/>
        <end position="61"/>
    </location>
</feature>
<dbReference type="OrthoDB" id="3944408at2759"/>
<reference evidence="3 4" key="1">
    <citation type="submission" date="2013-03" db="EMBL/GenBank/DDBJ databases">
        <title>The Genome Sequence of Cladophialophora psammophila CBS 110553.</title>
        <authorList>
            <consortium name="The Broad Institute Genomics Platform"/>
            <person name="Cuomo C."/>
            <person name="de Hoog S."/>
            <person name="Gorbushina A."/>
            <person name="Walker B."/>
            <person name="Young S.K."/>
            <person name="Zeng Q."/>
            <person name="Gargeya S."/>
            <person name="Fitzgerald M."/>
            <person name="Haas B."/>
            <person name="Abouelleil A."/>
            <person name="Allen A.W."/>
            <person name="Alvarado L."/>
            <person name="Arachchi H.M."/>
            <person name="Berlin A.M."/>
            <person name="Chapman S.B."/>
            <person name="Gainer-Dewar J."/>
            <person name="Goldberg J."/>
            <person name="Griggs A."/>
            <person name="Gujja S."/>
            <person name="Hansen M."/>
            <person name="Howarth C."/>
            <person name="Imamovic A."/>
            <person name="Ireland A."/>
            <person name="Larimer J."/>
            <person name="McCowan C."/>
            <person name="Murphy C."/>
            <person name="Pearson M."/>
            <person name="Poon T.W."/>
            <person name="Priest M."/>
            <person name="Roberts A."/>
            <person name="Saif S."/>
            <person name="Shea T."/>
            <person name="Sisk P."/>
            <person name="Sykes S."/>
            <person name="Wortman J."/>
            <person name="Nusbaum C."/>
            <person name="Birren B."/>
        </authorList>
    </citation>
    <scope>NUCLEOTIDE SEQUENCE [LARGE SCALE GENOMIC DNA]</scope>
    <source>
        <strain evidence="3 4">CBS 110553</strain>
    </source>
</reference>
<dbReference type="eggNOG" id="ENOG502QU1R">
    <property type="taxonomic scope" value="Eukaryota"/>
</dbReference>
<name>W9XH95_9EURO</name>
<feature type="region of interest" description="Disordered" evidence="1">
    <location>
        <begin position="370"/>
        <end position="389"/>
    </location>
</feature>
<comment type="caution">
    <text evidence="3">The sequence shown here is derived from an EMBL/GenBank/DDBJ whole genome shotgun (WGS) entry which is preliminary data.</text>
</comment>
<dbReference type="GeneID" id="19185565"/>
<feature type="compositionally biased region" description="Polar residues" evidence="1">
    <location>
        <begin position="422"/>
        <end position="431"/>
    </location>
</feature>
<feature type="region of interest" description="Disordered" evidence="1">
    <location>
        <begin position="398"/>
        <end position="445"/>
    </location>
</feature>
<evidence type="ECO:0000313" key="4">
    <source>
        <dbReference type="Proteomes" id="UP000019471"/>
    </source>
</evidence>
<dbReference type="AlphaFoldDB" id="W9XH95"/>
<feature type="region of interest" description="Disordered" evidence="1">
    <location>
        <begin position="59"/>
        <end position="102"/>
    </location>
</feature>
<accession>W9XH95</accession>
<keyword evidence="4" id="KW-1185">Reference proteome</keyword>
<feature type="compositionally biased region" description="Low complexity" evidence="1">
    <location>
        <begin position="398"/>
        <end position="412"/>
    </location>
</feature>
<dbReference type="Pfam" id="PF22980">
    <property type="entry name" value="Myb_DNA-bind_8"/>
    <property type="match status" value="1"/>
</dbReference>
<dbReference type="InterPro" id="IPR054505">
    <property type="entry name" value="Myb_DNA-bind_8"/>
</dbReference>
<dbReference type="RefSeq" id="XP_007739638.1">
    <property type="nucleotide sequence ID" value="XM_007741448.1"/>
</dbReference>
<dbReference type="Proteomes" id="UP000019471">
    <property type="component" value="Unassembled WGS sequence"/>
</dbReference>
<evidence type="ECO:0000313" key="3">
    <source>
        <dbReference type="EMBL" id="EXJ76321.1"/>
    </source>
</evidence>
<evidence type="ECO:0000256" key="1">
    <source>
        <dbReference type="SAM" id="MobiDB-lite"/>
    </source>
</evidence>
<sequence length="484" mass="52980">MVSIRRTKNFANDPQTPVFLYTILKQLDLRSINWNQVADSLGISNGHAARMRYSRMRSQFEDVVNSQPKPAKPRKENTNTGENKSCKSKPRNKRLLEEEENERLANQRAACQYVMHPDHDPKRIKVEPQSYMHLWYPTYPTEPAQMYLGSFWDQPTISLKPVPRASFANAGLLAQKVTPTPAIKTEPHTTSTACNDVRTPIPIIKQEPQEPVCECEGADVGATIVKKEPETPAEDQALRNAVGRDSVSLSYPLSRTINTFFGPQQTPSAPSQAPSLPANMAPYATTQAFSRGSYLPLGGHNQSQNVLPWLAVGPDQNSLTLSTDDTSDKMILNPYANSYQDMLNMPLYRLDPETCALQTPNAKNRHISMQSGVTEERSVEQEQQNQSGRLPSVTWTLTTPLPLPANPTTKNTNGGGNTRTTVVPSGSSIASSELGLQKGTSGQPPAISTIIEVDSDVAGEAETCSTIAVDGVTGSKIKKEPVGL</sequence>